<dbReference type="Pfam" id="PF10295">
    <property type="entry name" value="DUF2406"/>
    <property type="match status" value="1"/>
</dbReference>
<keyword evidence="3" id="KW-1185">Reference proteome</keyword>
<feature type="compositionally biased region" description="Polar residues" evidence="1">
    <location>
        <begin position="207"/>
        <end position="232"/>
    </location>
</feature>
<dbReference type="AlphaFoldDB" id="A0AAV9PI06"/>
<feature type="compositionally biased region" description="Pro residues" evidence="1">
    <location>
        <begin position="352"/>
        <end position="365"/>
    </location>
</feature>
<feature type="compositionally biased region" description="Polar residues" evidence="1">
    <location>
        <begin position="25"/>
        <end position="35"/>
    </location>
</feature>
<dbReference type="EMBL" id="JAVRRT010000005">
    <property type="protein sequence ID" value="KAK5172109.1"/>
    <property type="molecule type" value="Genomic_DNA"/>
</dbReference>
<evidence type="ECO:0000256" key="1">
    <source>
        <dbReference type="SAM" id="MobiDB-lite"/>
    </source>
</evidence>
<feature type="compositionally biased region" description="Basic residues" evidence="1">
    <location>
        <begin position="373"/>
        <end position="385"/>
    </location>
</feature>
<dbReference type="PANTHER" id="PTHR28186:SF1">
    <property type="entry name" value="MEIOTICALLY UP-REGULATED GENE 9 PROTEIN"/>
    <property type="match status" value="1"/>
</dbReference>
<reference evidence="2 3" key="1">
    <citation type="submission" date="2023-08" db="EMBL/GenBank/DDBJ databases">
        <title>Black Yeasts Isolated from many extreme environments.</title>
        <authorList>
            <person name="Coleine C."/>
            <person name="Stajich J.E."/>
            <person name="Selbmann L."/>
        </authorList>
    </citation>
    <scope>NUCLEOTIDE SEQUENCE [LARGE SCALE GENOMIC DNA]</scope>
    <source>
        <strain evidence="2 3">CCFEE 5935</strain>
    </source>
</reference>
<name>A0AAV9PI06_9PEZI</name>
<proteinExistence type="predicted"/>
<accession>A0AAV9PI06</accession>
<dbReference type="Proteomes" id="UP001337655">
    <property type="component" value="Unassembled WGS sequence"/>
</dbReference>
<protein>
    <submittedName>
        <fullName evidence="2">Uncharacterized protein</fullName>
    </submittedName>
</protein>
<dbReference type="RefSeq" id="XP_064660953.1">
    <property type="nucleotide sequence ID" value="XM_064801002.1"/>
</dbReference>
<feature type="compositionally biased region" description="Polar residues" evidence="1">
    <location>
        <begin position="243"/>
        <end position="279"/>
    </location>
</feature>
<evidence type="ECO:0000313" key="3">
    <source>
        <dbReference type="Proteomes" id="UP001337655"/>
    </source>
</evidence>
<feature type="compositionally biased region" description="Polar residues" evidence="1">
    <location>
        <begin position="338"/>
        <end position="350"/>
    </location>
</feature>
<comment type="caution">
    <text evidence="2">The sequence shown here is derived from an EMBL/GenBank/DDBJ whole genome shotgun (WGS) entry which is preliminary data.</text>
</comment>
<evidence type="ECO:0000313" key="2">
    <source>
        <dbReference type="EMBL" id="KAK5172109.1"/>
    </source>
</evidence>
<dbReference type="PANTHER" id="PTHR28186">
    <property type="entry name" value="MEIOTICALLY UP-REGULATED GENE 9 PROTEIN"/>
    <property type="match status" value="1"/>
</dbReference>
<organism evidence="2 3">
    <name type="scientific">Saxophila tyrrhenica</name>
    <dbReference type="NCBI Taxonomy" id="1690608"/>
    <lineage>
        <taxon>Eukaryota</taxon>
        <taxon>Fungi</taxon>
        <taxon>Dikarya</taxon>
        <taxon>Ascomycota</taxon>
        <taxon>Pezizomycotina</taxon>
        <taxon>Dothideomycetes</taxon>
        <taxon>Dothideomycetidae</taxon>
        <taxon>Mycosphaerellales</taxon>
        <taxon>Extremaceae</taxon>
        <taxon>Saxophila</taxon>
    </lineage>
</organism>
<feature type="compositionally biased region" description="Polar residues" evidence="1">
    <location>
        <begin position="149"/>
        <end position="158"/>
    </location>
</feature>
<sequence length="385" mass="42668">MSMDQTQHPPPQANSPGSRPRAQSRGLSFASNRSGGSDGNKLKPVESPKDKARRDSFWKGEGSKSNPNAAINEVQPGEANLSEQSTLLSLRDHQHRDAYGNAIADPDLSNPTRPRLERPLDTIRSFERAIDEGYKRRSTFKPEAEPFDQHNQYASRRSSYFGGESPLPSKRFNRMSTNISSLQGYDAGPSPSRYAPSQQGGYYGSPTPGSQRQRYGNRMQSDPQFYNQSRPYPQQHGYHNSHDTVNTHGSDSTGPWANSTDPSSENSSLDRVNGVNSMSKGPADMHAAYNQGQNGYNGPIMEEQGQGAYGDYPYQNGYGQQQQQQNGMGRGQRERNNTAPSQQPRPMQLNSGPPPPSHGLPPASRPEPEKRKSWLSRKFSKGRKD</sequence>
<dbReference type="InterPro" id="IPR018809">
    <property type="entry name" value="DUF2406"/>
</dbReference>
<feature type="compositionally biased region" description="Basic and acidic residues" evidence="1">
    <location>
        <begin position="40"/>
        <end position="62"/>
    </location>
</feature>
<feature type="compositionally biased region" description="Polar residues" evidence="1">
    <location>
        <begin position="174"/>
        <end position="183"/>
    </location>
</feature>
<feature type="region of interest" description="Disordered" evidence="1">
    <location>
        <begin position="1"/>
        <end position="385"/>
    </location>
</feature>
<gene>
    <name evidence="2" type="ORF">LTR77_003747</name>
</gene>
<feature type="compositionally biased region" description="Basic and acidic residues" evidence="1">
    <location>
        <begin position="114"/>
        <end position="148"/>
    </location>
</feature>
<dbReference type="GeneID" id="89925093"/>
<feature type="compositionally biased region" description="Low complexity" evidence="1">
    <location>
        <begin position="309"/>
        <end position="327"/>
    </location>
</feature>